<evidence type="ECO:0000313" key="3">
    <source>
        <dbReference type="Proteomes" id="UP000032180"/>
    </source>
</evidence>
<reference evidence="2" key="3">
    <citation type="submission" date="2015-04" db="UniProtKB">
        <authorList>
            <consortium name="EnsemblPlants"/>
        </authorList>
    </citation>
    <scope>IDENTIFICATION</scope>
</reference>
<evidence type="ECO:0000256" key="1">
    <source>
        <dbReference type="SAM" id="Coils"/>
    </source>
</evidence>
<reference evidence="3" key="2">
    <citation type="submission" date="2013-12" db="EMBL/GenBank/DDBJ databases">
        <authorList>
            <person name="Yu Y."/>
            <person name="Lee S."/>
            <person name="de Baynast K."/>
            <person name="Wissotski M."/>
            <person name="Liu L."/>
            <person name="Talag J."/>
            <person name="Goicoechea J."/>
            <person name="Angelova A."/>
            <person name="Jetty R."/>
            <person name="Kudrna D."/>
            <person name="Golser W."/>
            <person name="Rivera L."/>
            <person name="Zhang J."/>
            <person name="Wing R."/>
        </authorList>
    </citation>
    <scope>NUCLEOTIDE SEQUENCE</scope>
</reference>
<feature type="coiled-coil region" evidence="1">
    <location>
        <begin position="74"/>
        <end position="108"/>
    </location>
</feature>
<accession>A0A0D9XI16</accession>
<organism evidence="2 3">
    <name type="scientific">Leersia perrieri</name>
    <dbReference type="NCBI Taxonomy" id="77586"/>
    <lineage>
        <taxon>Eukaryota</taxon>
        <taxon>Viridiplantae</taxon>
        <taxon>Streptophyta</taxon>
        <taxon>Embryophyta</taxon>
        <taxon>Tracheophyta</taxon>
        <taxon>Spermatophyta</taxon>
        <taxon>Magnoliopsida</taxon>
        <taxon>Liliopsida</taxon>
        <taxon>Poales</taxon>
        <taxon>Poaceae</taxon>
        <taxon>BOP clade</taxon>
        <taxon>Oryzoideae</taxon>
        <taxon>Oryzeae</taxon>
        <taxon>Oryzinae</taxon>
        <taxon>Leersia</taxon>
    </lineage>
</organism>
<keyword evidence="3" id="KW-1185">Reference proteome</keyword>
<reference evidence="2 3" key="1">
    <citation type="submission" date="2012-08" db="EMBL/GenBank/DDBJ databases">
        <title>Oryza genome evolution.</title>
        <authorList>
            <person name="Wing R.A."/>
        </authorList>
    </citation>
    <scope>NUCLEOTIDE SEQUENCE</scope>
</reference>
<dbReference type="HOGENOM" id="CLU_036755_1_1_1"/>
<dbReference type="Proteomes" id="UP000032180">
    <property type="component" value="Chromosome 10"/>
</dbReference>
<dbReference type="AlphaFoldDB" id="A0A0D9XI16"/>
<dbReference type="Gramene" id="LPERR10G02520.1">
    <property type="protein sequence ID" value="LPERR10G02520.1"/>
    <property type="gene ID" value="LPERR10G02520"/>
</dbReference>
<dbReference type="EnsemblPlants" id="LPERR10G02520.1">
    <property type="protein sequence ID" value="LPERR10G02520.1"/>
    <property type="gene ID" value="LPERR10G02520"/>
</dbReference>
<protein>
    <submittedName>
        <fullName evidence="2">Uncharacterized protein</fullName>
    </submittedName>
</protein>
<proteinExistence type="predicted"/>
<sequence length="203" mass="22656">MSKSSDLVLKVVKNSNAKDTLLSVLAPLVEEGENVKDELAILKTEMAKSKNSEQNFKDLLRDIAGPDPALVEAKKQAEEQVLKLQAKLTLLQGNNEELIKAKDSAKKKLAHAITLNVKYLEQANYYKDKLETLSKKHEEKAANELSAMKTKHNDEFMKMKAELEEARRMNAELCQAAEPILDNLHAATAESNTSSLQSMIEHL</sequence>
<evidence type="ECO:0000313" key="2">
    <source>
        <dbReference type="EnsemblPlants" id="LPERR10G02520.1"/>
    </source>
</evidence>
<name>A0A0D9XI16_9ORYZ</name>
<keyword evidence="1" id="KW-0175">Coiled coil</keyword>
<feature type="coiled-coil region" evidence="1">
    <location>
        <begin position="149"/>
        <end position="176"/>
    </location>
</feature>